<reference evidence="1 2" key="1">
    <citation type="journal article" date="2011" name="Front. Microbiol.">
        <title>Genomic signatures of strain selection and enhancement in Bacillus atrophaeus var. globigii, a historical biowarfare simulant.</title>
        <authorList>
            <person name="Gibbons H.S."/>
            <person name="Broomall S.M."/>
            <person name="McNew L.A."/>
            <person name="Daligault H."/>
            <person name="Chapman C."/>
            <person name="Bruce D."/>
            <person name="Karavis M."/>
            <person name="Krepps M."/>
            <person name="McGregor P.A."/>
            <person name="Hong C."/>
            <person name="Park K.H."/>
            <person name="Akmal A."/>
            <person name="Feldman A."/>
            <person name="Lin J.S."/>
            <person name="Chang W.E."/>
            <person name="Higgs B.W."/>
            <person name="Demirev P."/>
            <person name="Lindquist J."/>
            <person name="Liem A."/>
            <person name="Fochler E."/>
            <person name="Read T.D."/>
            <person name="Tapia R."/>
            <person name="Johnson S."/>
            <person name="Bishop-Lilly K.A."/>
            <person name="Detter C."/>
            <person name="Han C."/>
            <person name="Sozhamannan S."/>
            <person name="Rosenzweig C.N."/>
            <person name="Skowronski E.W."/>
        </authorList>
    </citation>
    <scope>NUCLEOTIDE SEQUENCE [LARGE SCALE GENOMIC DNA]</scope>
    <source>
        <strain evidence="1 2">CL-SP19</strain>
    </source>
</reference>
<name>A0A432ZDK5_9GAMM</name>
<dbReference type="AlphaFoldDB" id="A0A432ZDK5"/>
<proteinExistence type="predicted"/>
<protein>
    <submittedName>
        <fullName evidence="1">Uncharacterized protein</fullName>
    </submittedName>
</protein>
<accession>A0A432ZDK5</accession>
<keyword evidence="2" id="KW-1185">Reference proteome</keyword>
<dbReference type="EMBL" id="PIQF01000002">
    <property type="protein sequence ID" value="RUO75979.1"/>
    <property type="molecule type" value="Genomic_DNA"/>
</dbReference>
<comment type="caution">
    <text evidence="1">The sequence shown here is derived from an EMBL/GenBank/DDBJ whole genome shotgun (WGS) entry which is preliminary data.</text>
</comment>
<organism evidence="1 2">
    <name type="scientific">Idiomarina seosinensis</name>
    <dbReference type="NCBI Taxonomy" id="281739"/>
    <lineage>
        <taxon>Bacteria</taxon>
        <taxon>Pseudomonadati</taxon>
        <taxon>Pseudomonadota</taxon>
        <taxon>Gammaproteobacteria</taxon>
        <taxon>Alteromonadales</taxon>
        <taxon>Idiomarinaceae</taxon>
        <taxon>Idiomarina</taxon>
    </lineage>
</organism>
<gene>
    <name evidence="1" type="ORF">CWI81_07610</name>
</gene>
<sequence length="74" mass="8348">MAVCLAGGLRLLRGENQTLTPKHSYLLFGFRFLFKCLLREAQTAVTAEGRLQTAIGLAIKSRGDSDKNRWYFVQ</sequence>
<evidence type="ECO:0000313" key="1">
    <source>
        <dbReference type="EMBL" id="RUO75979.1"/>
    </source>
</evidence>
<evidence type="ECO:0000313" key="2">
    <source>
        <dbReference type="Proteomes" id="UP000287908"/>
    </source>
</evidence>
<dbReference type="Proteomes" id="UP000287908">
    <property type="component" value="Unassembled WGS sequence"/>
</dbReference>